<organism evidence="2">
    <name type="scientific">Ganoderma boninense</name>
    <dbReference type="NCBI Taxonomy" id="34458"/>
    <lineage>
        <taxon>Eukaryota</taxon>
        <taxon>Fungi</taxon>
        <taxon>Dikarya</taxon>
        <taxon>Basidiomycota</taxon>
        <taxon>Agaricomycotina</taxon>
        <taxon>Agaricomycetes</taxon>
        <taxon>Polyporales</taxon>
        <taxon>Polyporaceae</taxon>
        <taxon>Ganoderma</taxon>
    </lineage>
</organism>
<gene>
    <name evidence="2" type="primary">G4N8D9</name>
</gene>
<evidence type="ECO:0000256" key="1">
    <source>
        <dbReference type="SAM" id="MobiDB-lite"/>
    </source>
</evidence>
<dbReference type="EMBL" id="LR727838">
    <property type="protein sequence ID" value="VWO99707.1"/>
    <property type="molecule type" value="Genomic_DNA"/>
</dbReference>
<feature type="region of interest" description="Disordered" evidence="1">
    <location>
        <begin position="77"/>
        <end position="113"/>
    </location>
</feature>
<dbReference type="GO" id="GO:0003677">
    <property type="term" value="F:DNA binding"/>
    <property type="evidence" value="ECO:0007669"/>
    <property type="project" value="UniProtKB-KW"/>
</dbReference>
<feature type="compositionally biased region" description="Polar residues" evidence="1">
    <location>
        <begin position="77"/>
        <end position="87"/>
    </location>
</feature>
<accession>A0A5K1K1D8</accession>
<reference evidence="2" key="1">
    <citation type="submission" date="2019-10" db="EMBL/GenBank/DDBJ databases">
        <authorList>
            <person name="Nor Muhammad N."/>
        </authorList>
    </citation>
    <scope>NUCLEOTIDE SEQUENCE</scope>
</reference>
<keyword evidence="2" id="KW-0238">DNA-binding</keyword>
<name>A0A5K1K1D8_9APHY</name>
<evidence type="ECO:0000313" key="2">
    <source>
        <dbReference type="EMBL" id="VWO99707.1"/>
    </source>
</evidence>
<proteinExistence type="predicted"/>
<keyword evidence="2" id="KW-0371">Homeobox</keyword>
<sequence>MNADIVLFLMLLFALYVIRELLLRILPPAPGVPFGVPTEQQVPHVEDRAPQVPGLDPSSIDEEAANRMPVYDASTEQVTVNRDQVATQAGPPASSLPSTSHDHLQRPNPIGASASQSNVLAVGLPQIAPSPAEPGISTASVSTIGPSLVRNFASLRVNTTYSSLQSQGP</sequence>
<protein>
    <submittedName>
        <fullName evidence="2">Homeobox domain-containing protein</fullName>
    </submittedName>
</protein>
<dbReference type="AlphaFoldDB" id="A0A5K1K1D8"/>